<dbReference type="Proteomes" id="UP000000763">
    <property type="component" value="Chromosome 8"/>
</dbReference>
<dbReference type="AlphaFoldDB" id="Q6ZFA3"/>
<evidence type="ECO:0000256" key="1">
    <source>
        <dbReference type="SAM" id="MobiDB-lite"/>
    </source>
</evidence>
<proteinExistence type="predicted"/>
<feature type="region of interest" description="Disordered" evidence="1">
    <location>
        <begin position="1"/>
        <end position="59"/>
    </location>
</feature>
<feature type="compositionally biased region" description="Low complexity" evidence="1">
    <location>
        <begin position="1"/>
        <end position="11"/>
    </location>
</feature>
<name>Q6ZFA3_ORYSJ</name>
<evidence type="ECO:0000313" key="3">
    <source>
        <dbReference type="Proteomes" id="UP000000763"/>
    </source>
</evidence>
<sequence length="59" mass="6324">MAAAATGYLAAEARRRHTCPTAGSDWWRGRQAARGRGRRRRRGGGRKAAPMAGETAGWG</sequence>
<evidence type="ECO:0000313" key="2">
    <source>
        <dbReference type="EMBL" id="BAD01684.1"/>
    </source>
</evidence>
<reference evidence="3" key="2">
    <citation type="journal article" date="2008" name="Nucleic Acids Res.">
        <title>The rice annotation project database (RAP-DB): 2008 update.</title>
        <authorList>
            <consortium name="The rice annotation project (RAP)"/>
        </authorList>
    </citation>
    <scope>GENOME REANNOTATION</scope>
    <source>
        <strain evidence="3">cv. Nipponbare</strain>
    </source>
</reference>
<feature type="compositionally biased region" description="Basic residues" evidence="1">
    <location>
        <begin position="31"/>
        <end position="45"/>
    </location>
</feature>
<accession>Q6ZFA3</accession>
<organism evidence="2 3">
    <name type="scientific">Oryza sativa subsp. japonica</name>
    <name type="common">Rice</name>
    <dbReference type="NCBI Taxonomy" id="39947"/>
    <lineage>
        <taxon>Eukaryota</taxon>
        <taxon>Viridiplantae</taxon>
        <taxon>Streptophyta</taxon>
        <taxon>Embryophyta</taxon>
        <taxon>Tracheophyta</taxon>
        <taxon>Spermatophyta</taxon>
        <taxon>Magnoliopsida</taxon>
        <taxon>Liliopsida</taxon>
        <taxon>Poales</taxon>
        <taxon>Poaceae</taxon>
        <taxon>BOP clade</taxon>
        <taxon>Oryzoideae</taxon>
        <taxon>Oryzeae</taxon>
        <taxon>Oryzinae</taxon>
        <taxon>Oryza</taxon>
        <taxon>Oryza sativa</taxon>
    </lineage>
</organism>
<gene>
    <name evidence="2" type="primary">OJ1224_G08.15</name>
</gene>
<reference evidence="3" key="1">
    <citation type="journal article" date="2005" name="Nature">
        <title>The map-based sequence of the rice genome.</title>
        <authorList>
            <consortium name="International rice genome sequencing project (IRGSP)"/>
            <person name="Matsumoto T."/>
            <person name="Wu J."/>
            <person name="Kanamori H."/>
            <person name="Katayose Y."/>
            <person name="Fujisawa M."/>
            <person name="Namiki N."/>
            <person name="Mizuno H."/>
            <person name="Yamamoto K."/>
            <person name="Antonio B.A."/>
            <person name="Baba T."/>
            <person name="Sakata K."/>
            <person name="Nagamura Y."/>
            <person name="Aoki H."/>
            <person name="Arikawa K."/>
            <person name="Arita K."/>
            <person name="Bito T."/>
            <person name="Chiden Y."/>
            <person name="Fujitsuka N."/>
            <person name="Fukunaka R."/>
            <person name="Hamada M."/>
            <person name="Harada C."/>
            <person name="Hayashi A."/>
            <person name="Hijishita S."/>
            <person name="Honda M."/>
            <person name="Hosokawa S."/>
            <person name="Ichikawa Y."/>
            <person name="Idonuma A."/>
            <person name="Iijima M."/>
            <person name="Ikeda M."/>
            <person name="Ikeno M."/>
            <person name="Ito K."/>
            <person name="Ito S."/>
            <person name="Ito T."/>
            <person name="Ito Y."/>
            <person name="Ito Y."/>
            <person name="Iwabuchi A."/>
            <person name="Kamiya K."/>
            <person name="Karasawa W."/>
            <person name="Kurita K."/>
            <person name="Katagiri S."/>
            <person name="Kikuta A."/>
            <person name="Kobayashi H."/>
            <person name="Kobayashi N."/>
            <person name="Machita K."/>
            <person name="Maehara T."/>
            <person name="Masukawa M."/>
            <person name="Mizubayashi T."/>
            <person name="Mukai Y."/>
            <person name="Nagasaki H."/>
            <person name="Nagata Y."/>
            <person name="Naito S."/>
            <person name="Nakashima M."/>
            <person name="Nakama Y."/>
            <person name="Nakamichi Y."/>
            <person name="Nakamura M."/>
            <person name="Meguro A."/>
            <person name="Negishi M."/>
            <person name="Ohta I."/>
            <person name="Ohta T."/>
            <person name="Okamoto M."/>
            <person name="Ono N."/>
            <person name="Saji S."/>
            <person name="Sakaguchi M."/>
            <person name="Sakai K."/>
            <person name="Shibata M."/>
            <person name="Shimokawa T."/>
            <person name="Song J."/>
            <person name="Takazaki Y."/>
            <person name="Terasawa K."/>
            <person name="Tsugane M."/>
            <person name="Tsuji K."/>
            <person name="Ueda S."/>
            <person name="Waki K."/>
            <person name="Yamagata H."/>
            <person name="Yamamoto M."/>
            <person name="Yamamoto S."/>
            <person name="Yamane H."/>
            <person name="Yoshiki S."/>
            <person name="Yoshihara R."/>
            <person name="Yukawa K."/>
            <person name="Zhong H."/>
            <person name="Yano M."/>
            <person name="Yuan Q."/>
            <person name="Ouyang S."/>
            <person name="Liu J."/>
            <person name="Jones K.M."/>
            <person name="Gansberger K."/>
            <person name="Moffat K."/>
            <person name="Hill J."/>
            <person name="Bera J."/>
            <person name="Fadrosh D."/>
            <person name="Jin S."/>
            <person name="Johri S."/>
            <person name="Kim M."/>
            <person name="Overton L."/>
            <person name="Reardon M."/>
            <person name="Tsitrin T."/>
            <person name="Vuong H."/>
            <person name="Weaver B."/>
            <person name="Ciecko A."/>
            <person name="Tallon L."/>
            <person name="Jackson J."/>
            <person name="Pai G."/>
            <person name="Aken S.V."/>
            <person name="Utterback T."/>
            <person name="Reidmuller S."/>
            <person name="Feldblyum T."/>
            <person name="Hsiao J."/>
            <person name="Zismann V."/>
            <person name="Iobst S."/>
            <person name="de Vazeille A.R."/>
            <person name="Buell C.R."/>
            <person name="Ying K."/>
            <person name="Li Y."/>
            <person name="Lu T."/>
            <person name="Huang Y."/>
            <person name="Zhao Q."/>
            <person name="Feng Q."/>
            <person name="Zhang L."/>
            <person name="Zhu J."/>
            <person name="Weng Q."/>
            <person name="Mu J."/>
            <person name="Lu Y."/>
            <person name="Fan D."/>
            <person name="Liu Y."/>
            <person name="Guan J."/>
            <person name="Zhang Y."/>
            <person name="Yu S."/>
            <person name="Liu X."/>
            <person name="Zhang Y."/>
            <person name="Hong G."/>
            <person name="Han B."/>
            <person name="Choisne N."/>
            <person name="Demange N."/>
            <person name="Orjeda G."/>
            <person name="Samain S."/>
            <person name="Cattolico L."/>
            <person name="Pelletier E."/>
            <person name="Couloux A."/>
            <person name="Segurens B."/>
            <person name="Wincker P."/>
            <person name="D'Hont A."/>
            <person name="Scarpelli C."/>
            <person name="Weissenbach J."/>
            <person name="Salanoubat M."/>
            <person name="Quetier F."/>
            <person name="Yu Y."/>
            <person name="Kim H.R."/>
            <person name="Rambo T."/>
            <person name="Currie J."/>
            <person name="Collura K."/>
            <person name="Luo M."/>
            <person name="Yang T."/>
            <person name="Ammiraju J.S.S."/>
            <person name="Engler F."/>
            <person name="Soderlund C."/>
            <person name="Wing R.A."/>
            <person name="Palmer L.E."/>
            <person name="de la Bastide M."/>
            <person name="Spiegel L."/>
            <person name="Nascimento L."/>
            <person name="Zutavern T."/>
            <person name="O'Shaughnessy A."/>
            <person name="Dike S."/>
            <person name="Dedhia N."/>
            <person name="Preston R."/>
            <person name="Balija V."/>
            <person name="McCombie W.R."/>
            <person name="Chow T."/>
            <person name="Chen H."/>
            <person name="Chung M."/>
            <person name="Chen C."/>
            <person name="Shaw J."/>
            <person name="Wu H."/>
            <person name="Hsiao K."/>
            <person name="Chao Y."/>
            <person name="Chu M."/>
            <person name="Cheng C."/>
            <person name="Hour A."/>
            <person name="Lee P."/>
            <person name="Lin S."/>
            <person name="Lin Y."/>
            <person name="Liou J."/>
            <person name="Liu S."/>
            <person name="Hsing Y."/>
            <person name="Raghuvanshi S."/>
            <person name="Mohanty A."/>
            <person name="Bharti A.K."/>
            <person name="Gaur A."/>
            <person name="Gupta V."/>
            <person name="Kumar D."/>
            <person name="Ravi V."/>
            <person name="Vij S."/>
            <person name="Kapur A."/>
            <person name="Khurana P."/>
            <person name="Khurana P."/>
            <person name="Khurana J.P."/>
            <person name="Tyagi A.K."/>
            <person name="Gaikwad K."/>
            <person name="Singh A."/>
            <person name="Dalal V."/>
            <person name="Srivastava S."/>
            <person name="Dixit A."/>
            <person name="Pal A.K."/>
            <person name="Ghazi I.A."/>
            <person name="Yadav M."/>
            <person name="Pandit A."/>
            <person name="Bhargava A."/>
            <person name="Sureshbabu K."/>
            <person name="Batra K."/>
            <person name="Sharma T.R."/>
            <person name="Mohapatra T."/>
            <person name="Singh N.K."/>
            <person name="Messing J."/>
            <person name="Nelson A.B."/>
            <person name="Fuks G."/>
            <person name="Kavchok S."/>
            <person name="Keizer G."/>
            <person name="Linton E."/>
            <person name="Llaca V."/>
            <person name="Song R."/>
            <person name="Tanyolac B."/>
            <person name="Young S."/>
            <person name="Ho-Il K."/>
            <person name="Hahn J.H."/>
            <person name="Sangsakoo G."/>
            <person name="Vanavichit A."/>
            <person name="de Mattos Luiz.A.T."/>
            <person name="Zimmer P.D."/>
            <person name="Malone G."/>
            <person name="Dellagostin O."/>
            <person name="de Oliveira A.C."/>
            <person name="Bevan M."/>
            <person name="Bancroft I."/>
            <person name="Minx P."/>
            <person name="Cordum H."/>
            <person name="Wilson R."/>
            <person name="Cheng Z."/>
            <person name="Jin W."/>
            <person name="Jiang J."/>
            <person name="Leong S.A."/>
            <person name="Iwama H."/>
            <person name="Gojobori T."/>
            <person name="Itoh T."/>
            <person name="Niimura Y."/>
            <person name="Fujii Y."/>
            <person name="Habara T."/>
            <person name="Sakai H."/>
            <person name="Sato Y."/>
            <person name="Wilson G."/>
            <person name="Kumar K."/>
            <person name="McCouch S."/>
            <person name="Juretic N."/>
            <person name="Hoen D."/>
            <person name="Wright S."/>
            <person name="Bruskiewich R."/>
            <person name="Bureau T."/>
            <person name="Miyao A."/>
            <person name="Hirochika H."/>
            <person name="Nishikawa T."/>
            <person name="Kadowaki K."/>
            <person name="Sugiura M."/>
            <person name="Burr B."/>
            <person name="Sasaki T."/>
        </authorList>
    </citation>
    <scope>NUCLEOTIDE SEQUENCE [LARGE SCALE GENOMIC DNA]</scope>
    <source>
        <strain evidence="3">cv. Nipponbare</strain>
    </source>
</reference>
<protein>
    <submittedName>
        <fullName evidence="2">Uncharacterized protein</fullName>
    </submittedName>
</protein>
<dbReference type="EMBL" id="AP004256">
    <property type="protein sequence ID" value="BAD01684.1"/>
    <property type="molecule type" value="Genomic_DNA"/>
</dbReference>